<proteinExistence type="inferred from homology"/>
<feature type="transmembrane region" description="Helical" evidence="8">
    <location>
        <begin position="72"/>
        <end position="95"/>
    </location>
</feature>
<evidence type="ECO:0000256" key="1">
    <source>
        <dbReference type="ARBA" id="ARBA00004141"/>
    </source>
</evidence>
<evidence type="ECO:0000256" key="3">
    <source>
        <dbReference type="ARBA" id="ARBA00022692"/>
    </source>
</evidence>
<evidence type="ECO:0000256" key="2">
    <source>
        <dbReference type="ARBA" id="ARBA00022448"/>
    </source>
</evidence>
<dbReference type="Gene3D" id="1.20.1250.20">
    <property type="entry name" value="MFS general substrate transporter like domains"/>
    <property type="match status" value="1"/>
</dbReference>
<protein>
    <recommendedName>
        <fullName evidence="9">Major facilitator superfamily (MFS) profile domain-containing protein</fullName>
    </recommendedName>
</protein>
<evidence type="ECO:0000259" key="9">
    <source>
        <dbReference type="PROSITE" id="PS50850"/>
    </source>
</evidence>
<dbReference type="InterPro" id="IPR036259">
    <property type="entry name" value="MFS_trans_sf"/>
</dbReference>
<dbReference type="SUPFAM" id="SSF103473">
    <property type="entry name" value="MFS general substrate transporter"/>
    <property type="match status" value="1"/>
</dbReference>
<dbReference type="PANTHER" id="PTHR23505">
    <property type="entry name" value="SPINSTER"/>
    <property type="match status" value="1"/>
</dbReference>
<dbReference type="InterPro" id="IPR044770">
    <property type="entry name" value="MFS_spinster-like"/>
</dbReference>
<keyword evidence="5 8" id="KW-0472">Membrane</keyword>
<accession>A0AAW1PLA9</accession>
<dbReference type="AlphaFoldDB" id="A0AAW1PLA9"/>
<dbReference type="Pfam" id="PF07690">
    <property type="entry name" value="MFS_1"/>
    <property type="match status" value="1"/>
</dbReference>
<feature type="transmembrane region" description="Helical" evidence="8">
    <location>
        <begin position="130"/>
        <end position="154"/>
    </location>
</feature>
<name>A0AAW1PLA9_9CHLO</name>
<evidence type="ECO:0000256" key="6">
    <source>
        <dbReference type="ARBA" id="ARBA00024338"/>
    </source>
</evidence>
<dbReference type="InterPro" id="IPR011701">
    <property type="entry name" value="MFS"/>
</dbReference>
<feature type="transmembrane region" description="Helical" evidence="8">
    <location>
        <begin position="39"/>
        <end position="60"/>
    </location>
</feature>
<dbReference type="GO" id="GO:0016020">
    <property type="term" value="C:membrane"/>
    <property type="evidence" value="ECO:0007669"/>
    <property type="project" value="UniProtKB-SubCell"/>
</dbReference>
<dbReference type="Proteomes" id="UP001489004">
    <property type="component" value="Unassembled WGS sequence"/>
</dbReference>
<feature type="transmembrane region" description="Helical" evidence="8">
    <location>
        <begin position="216"/>
        <end position="236"/>
    </location>
</feature>
<comment type="subcellular location">
    <subcellularLocation>
        <location evidence="1">Membrane</location>
        <topology evidence="1">Multi-pass membrane protein</topology>
    </subcellularLocation>
</comment>
<keyword evidence="3 8" id="KW-0812">Transmembrane</keyword>
<reference evidence="10 11" key="1">
    <citation type="journal article" date="2024" name="Nat. Commun.">
        <title>Phylogenomics reveals the evolutionary origins of lichenization in chlorophyte algae.</title>
        <authorList>
            <person name="Puginier C."/>
            <person name="Libourel C."/>
            <person name="Otte J."/>
            <person name="Skaloud P."/>
            <person name="Haon M."/>
            <person name="Grisel S."/>
            <person name="Petersen M."/>
            <person name="Berrin J.G."/>
            <person name="Delaux P.M."/>
            <person name="Dal Grande F."/>
            <person name="Keller J."/>
        </authorList>
    </citation>
    <scope>NUCLEOTIDE SEQUENCE [LARGE SCALE GENOMIC DNA]</scope>
    <source>
        <strain evidence="10 11">SAG 2043</strain>
    </source>
</reference>
<feature type="transmembrane region" description="Helical" evidence="8">
    <location>
        <begin position="288"/>
        <end position="307"/>
    </location>
</feature>
<evidence type="ECO:0000256" key="4">
    <source>
        <dbReference type="ARBA" id="ARBA00022989"/>
    </source>
</evidence>
<keyword evidence="4 8" id="KW-1133">Transmembrane helix</keyword>
<feature type="transmembrane region" description="Helical" evidence="8">
    <location>
        <begin position="256"/>
        <end position="276"/>
    </location>
</feature>
<evidence type="ECO:0000313" key="11">
    <source>
        <dbReference type="Proteomes" id="UP001489004"/>
    </source>
</evidence>
<keyword evidence="2" id="KW-0813">Transport</keyword>
<gene>
    <name evidence="10" type="ORF">WJX72_004257</name>
</gene>
<feature type="transmembrane region" description="Helical" evidence="8">
    <location>
        <begin position="313"/>
        <end position="340"/>
    </location>
</feature>
<feature type="transmembrane region" description="Helical" evidence="8">
    <location>
        <begin position="101"/>
        <end position="118"/>
    </location>
</feature>
<dbReference type="PANTHER" id="PTHR23505:SF79">
    <property type="entry name" value="PROTEIN SPINSTER"/>
    <property type="match status" value="1"/>
</dbReference>
<keyword evidence="11" id="KW-1185">Reference proteome</keyword>
<evidence type="ECO:0000313" key="10">
    <source>
        <dbReference type="EMBL" id="KAK9814346.1"/>
    </source>
</evidence>
<feature type="transmembrane region" description="Helical" evidence="8">
    <location>
        <begin position="380"/>
        <end position="401"/>
    </location>
</feature>
<feature type="region of interest" description="Disordered" evidence="7">
    <location>
        <begin position="408"/>
        <end position="451"/>
    </location>
</feature>
<organism evidence="10 11">
    <name type="scientific">[Myrmecia] bisecta</name>
    <dbReference type="NCBI Taxonomy" id="41462"/>
    <lineage>
        <taxon>Eukaryota</taxon>
        <taxon>Viridiplantae</taxon>
        <taxon>Chlorophyta</taxon>
        <taxon>core chlorophytes</taxon>
        <taxon>Trebouxiophyceae</taxon>
        <taxon>Trebouxiales</taxon>
        <taxon>Trebouxiaceae</taxon>
        <taxon>Myrmecia</taxon>
    </lineage>
</organism>
<sequence>MNLLIYVDRGVISSNGVNGAVSVDGAPGYGILGEWDVSLTLDGCLPAAFMVGLLVSSPIFAEASKHYNAFRLIAIGLGIWTLSAAGCGLSLSFWMLMLCRMAAGVGEASFVALAAPFIDDKAPPTTKTRWLAIFYLCIPTGFAAGYILGGLVAGPLGWRAAFLLEAAAMLPFLVICMFAPAIDLRGKTPGSDKKLTWRETVREFGDDFATIMRHPVYVCAIAAAAIYTGVSGVYAFMGPKACRDVFHLPPASADLVIGGVTVVTGILGTVLGGVVLDRIGSTMPNALLLCAVGLLIGCGFIIFSFAVPRSLALFIPFFAIGELGLFCIQAPMNAVALWCVPTRLRPFAMSVLIVVIHCLGDVPSPPAAGWLQDHIHNWRLTMSICSLMLLASVAVFLRGSFYARHQPDYRQQDRHPNRDSGDLESRDPSGSVDAPLLQPGAAESDDTIAQE</sequence>
<comment type="caution">
    <text evidence="10">The sequence shown here is derived from an EMBL/GenBank/DDBJ whole genome shotgun (WGS) entry which is preliminary data.</text>
</comment>
<evidence type="ECO:0000256" key="5">
    <source>
        <dbReference type="ARBA" id="ARBA00023136"/>
    </source>
</evidence>
<feature type="transmembrane region" description="Helical" evidence="8">
    <location>
        <begin position="160"/>
        <end position="184"/>
    </location>
</feature>
<dbReference type="GO" id="GO:0022857">
    <property type="term" value="F:transmembrane transporter activity"/>
    <property type="evidence" value="ECO:0007669"/>
    <property type="project" value="InterPro"/>
</dbReference>
<feature type="domain" description="Major facilitator superfamily (MFS) profile" evidence="9">
    <location>
        <begin position="1"/>
        <end position="403"/>
    </location>
</feature>
<feature type="compositionally biased region" description="Basic and acidic residues" evidence="7">
    <location>
        <begin position="408"/>
        <end position="427"/>
    </location>
</feature>
<dbReference type="EMBL" id="JALJOR010000007">
    <property type="protein sequence ID" value="KAK9814346.1"/>
    <property type="molecule type" value="Genomic_DNA"/>
</dbReference>
<dbReference type="InterPro" id="IPR020846">
    <property type="entry name" value="MFS_dom"/>
</dbReference>
<comment type="similarity">
    <text evidence="6">Belongs to the major facilitator superfamily. Spinster (TC 2.A.1.49) family.</text>
</comment>
<dbReference type="PROSITE" id="PS50850">
    <property type="entry name" value="MFS"/>
    <property type="match status" value="1"/>
</dbReference>
<feature type="transmembrane region" description="Helical" evidence="8">
    <location>
        <begin position="347"/>
        <end position="368"/>
    </location>
</feature>
<dbReference type="CDD" id="cd17328">
    <property type="entry name" value="MFS_spinster_like"/>
    <property type="match status" value="1"/>
</dbReference>
<evidence type="ECO:0000256" key="7">
    <source>
        <dbReference type="SAM" id="MobiDB-lite"/>
    </source>
</evidence>
<evidence type="ECO:0000256" key="8">
    <source>
        <dbReference type="SAM" id="Phobius"/>
    </source>
</evidence>